<comment type="caution">
    <text evidence="1">The sequence shown here is derived from an EMBL/GenBank/DDBJ whole genome shotgun (WGS) entry which is preliminary data.</text>
</comment>
<gene>
    <name evidence="1" type="ORF">VTK73DRAFT_3974</name>
</gene>
<accession>A0ABR3WWJ8</accession>
<protein>
    <submittedName>
        <fullName evidence="1">Uncharacterized protein</fullName>
    </submittedName>
</protein>
<dbReference type="Proteomes" id="UP001586593">
    <property type="component" value="Unassembled WGS sequence"/>
</dbReference>
<name>A0ABR3WWJ8_9PEZI</name>
<organism evidence="1 2">
    <name type="scientific">Phialemonium thermophilum</name>
    <dbReference type="NCBI Taxonomy" id="223376"/>
    <lineage>
        <taxon>Eukaryota</taxon>
        <taxon>Fungi</taxon>
        <taxon>Dikarya</taxon>
        <taxon>Ascomycota</taxon>
        <taxon>Pezizomycotina</taxon>
        <taxon>Sordariomycetes</taxon>
        <taxon>Sordariomycetidae</taxon>
        <taxon>Cephalothecales</taxon>
        <taxon>Cephalothecaceae</taxon>
        <taxon>Phialemonium</taxon>
    </lineage>
</organism>
<keyword evidence="2" id="KW-1185">Reference proteome</keyword>
<evidence type="ECO:0000313" key="2">
    <source>
        <dbReference type="Proteomes" id="UP001586593"/>
    </source>
</evidence>
<evidence type="ECO:0000313" key="1">
    <source>
        <dbReference type="EMBL" id="KAL1867832.1"/>
    </source>
</evidence>
<reference evidence="1 2" key="1">
    <citation type="journal article" date="2024" name="Commun. Biol.">
        <title>Comparative genomic analysis of thermophilic fungi reveals convergent evolutionary adaptations and gene losses.</title>
        <authorList>
            <person name="Steindorff A.S."/>
            <person name="Aguilar-Pontes M.V."/>
            <person name="Robinson A.J."/>
            <person name="Andreopoulos B."/>
            <person name="LaButti K."/>
            <person name="Kuo A."/>
            <person name="Mondo S."/>
            <person name="Riley R."/>
            <person name="Otillar R."/>
            <person name="Haridas S."/>
            <person name="Lipzen A."/>
            <person name="Grimwood J."/>
            <person name="Schmutz J."/>
            <person name="Clum A."/>
            <person name="Reid I.D."/>
            <person name="Moisan M.C."/>
            <person name="Butler G."/>
            <person name="Nguyen T.T.M."/>
            <person name="Dewar K."/>
            <person name="Conant G."/>
            <person name="Drula E."/>
            <person name="Henrissat B."/>
            <person name="Hansel C."/>
            <person name="Singer S."/>
            <person name="Hutchinson M.I."/>
            <person name="de Vries R.P."/>
            <person name="Natvig D.O."/>
            <person name="Powell A.J."/>
            <person name="Tsang A."/>
            <person name="Grigoriev I.V."/>
        </authorList>
    </citation>
    <scope>NUCLEOTIDE SEQUENCE [LARGE SCALE GENOMIC DNA]</scope>
    <source>
        <strain evidence="1 2">ATCC 24622</strain>
    </source>
</reference>
<dbReference type="EMBL" id="JAZHXJ010000230">
    <property type="protein sequence ID" value="KAL1867832.1"/>
    <property type="molecule type" value="Genomic_DNA"/>
</dbReference>
<sequence>MAGGGVDTAKRLNCLRRRNPKVQGDQRSVLRAVICFFVEVRLIDRLSHYLCSIGKYCPGPATDASRIGSLSVGRVKGVQKRHNHTAQIQDRR</sequence>
<proteinExistence type="predicted"/>